<dbReference type="GO" id="GO:0008241">
    <property type="term" value="F:peptidyl-dipeptidase activity"/>
    <property type="evidence" value="ECO:0007669"/>
    <property type="project" value="InterPro"/>
</dbReference>
<organism evidence="11 12">
    <name type="scientific">Allacma fusca</name>
    <dbReference type="NCBI Taxonomy" id="39272"/>
    <lineage>
        <taxon>Eukaryota</taxon>
        <taxon>Metazoa</taxon>
        <taxon>Ecdysozoa</taxon>
        <taxon>Arthropoda</taxon>
        <taxon>Hexapoda</taxon>
        <taxon>Collembola</taxon>
        <taxon>Symphypleona</taxon>
        <taxon>Sminthuridae</taxon>
        <taxon>Allacma</taxon>
    </lineage>
</organism>
<feature type="disulfide bond" evidence="7 10">
    <location>
        <begin position="162"/>
        <end position="180"/>
    </location>
</feature>
<dbReference type="Pfam" id="PF01401">
    <property type="entry name" value="Peptidase_M2"/>
    <property type="match status" value="1"/>
</dbReference>
<evidence type="ECO:0008006" key="13">
    <source>
        <dbReference type="Google" id="ProtNLM"/>
    </source>
</evidence>
<keyword evidence="6" id="KW-0862">Zinc</keyword>
<feature type="binding site" evidence="6">
    <location>
        <position position="197"/>
    </location>
    <ligand>
        <name>Zn(2+)</name>
        <dbReference type="ChEBI" id="CHEBI:29105"/>
        <label>1</label>
        <note>catalytic</note>
    </ligand>
</feature>
<dbReference type="PANTHER" id="PTHR10514:SF27">
    <property type="entry name" value="ANGIOTENSIN-CONVERTING ENZYME"/>
    <property type="match status" value="1"/>
</dbReference>
<evidence type="ECO:0000256" key="3">
    <source>
        <dbReference type="ARBA" id="ARBA00023157"/>
    </source>
</evidence>
<dbReference type="AlphaFoldDB" id="A0A8J2KDX9"/>
<feature type="binding site" evidence="8">
    <location>
        <position position="193"/>
    </location>
    <ligand>
        <name>Zn(2+)</name>
        <dbReference type="ChEBI" id="CHEBI:29105"/>
        <label>2</label>
        <note>catalytic</note>
    </ligand>
</feature>
<evidence type="ECO:0000256" key="1">
    <source>
        <dbReference type="ARBA" id="ARBA00008139"/>
    </source>
</evidence>
<comment type="caution">
    <text evidence="11">The sequence shown here is derived from an EMBL/GenBank/DDBJ whole genome shotgun (WGS) entry which is preliminary data.</text>
</comment>
<evidence type="ECO:0000256" key="5">
    <source>
        <dbReference type="PIRSR" id="PIRSR601548-2"/>
    </source>
</evidence>
<feature type="binding site" evidence="5">
    <location>
        <position position="28"/>
    </location>
    <ligand>
        <name>chloride</name>
        <dbReference type="ChEBI" id="CHEBI:17996"/>
        <label>1</label>
    </ligand>
</feature>
<dbReference type="PROSITE" id="PS52011">
    <property type="entry name" value="PEPTIDASE_M2"/>
    <property type="match status" value="1"/>
</dbReference>
<keyword evidence="4" id="KW-0325">Glycoprotein</keyword>
<evidence type="ECO:0000256" key="7">
    <source>
        <dbReference type="PIRSR" id="PIRSR601548-4"/>
    </source>
</evidence>
<name>A0A8J2KDX9_9HEXA</name>
<evidence type="ECO:0000256" key="10">
    <source>
        <dbReference type="PROSITE-ProRule" id="PRU01355"/>
    </source>
</evidence>
<feature type="binding site" evidence="8">
    <location>
        <position position="221"/>
    </location>
    <ligand>
        <name>Zn(2+)</name>
        <dbReference type="ChEBI" id="CHEBI:29105"/>
        <label>2</label>
        <note>catalytic</note>
    </ligand>
</feature>
<evidence type="ECO:0000256" key="6">
    <source>
        <dbReference type="PIRSR" id="PIRSR601548-3"/>
    </source>
</evidence>
<accession>A0A8J2KDX9</accession>
<comment type="caution">
    <text evidence="10">Lacks conserved residue(s) required for the propagation of feature annotation.</text>
</comment>
<dbReference type="PANTHER" id="PTHR10514">
    <property type="entry name" value="ANGIOTENSIN-CONVERTING ENZYME"/>
    <property type="match status" value="1"/>
</dbReference>
<dbReference type="EMBL" id="CAJVCH010287433">
    <property type="protein sequence ID" value="CAG7785030.1"/>
    <property type="molecule type" value="Genomic_DNA"/>
</dbReference>
<dbReference type="GO" id="GO:0008237">
    <property type="term" value="F:metallopeptidase activity"/>
    <property type="evidence" value="ECO:0007669"/>
    <property type="project" value="InterPro"/>
</dbReference>
<evidence type="ECO:0000256" key="8">
    <source>
        <dbReference type="PIRSR" id="PIRSR601548-8"/>
    </source>
</evidence>
<dbReference type="GO" id="GO:0005886">
    <property type="term" value="C:plasma membrane"/>
    <property type="evidence" value="ECO:0007669"/>
    <property type="project" value="TreeGrafter"/>
</dbReference>
<evidence type="ECO:0000256" key="9">
    <source>
        <dbReference type="PIRSR" id="PIRSR601548-9"/>
    </source>
</evidence>
<feature type="binding site" evidence="6">
    <location>
        <position position="193"/>
    </location>
    <ligand>
        <name>Zn(2+)</name>
        <dbReference type="ChEBI" id="CHEBI:29105"/>
        <label>1</label>
        <note>catalytic</note>
    </ligand>
</feature>
<feature type="active site" description="Proton acceptor 2" evidence="9">
    <location>
        <position position="194"/>
    </location>
</feature>
<evidence type="ECO:0000256" key="4">
    <source>
        <dbReference type="ARBA" id="ARBA00023180"/>
    </source>
</evidence>
<dbReference type="Proteomes" id="UP000708208">
    <property type="component" value="Unassembled WGS sequence"/>
</dbReference>
<feature type="binding site" evidence="6">
    <location>
        <position position="221"/>
    </location>
    <ligand>
        <name>Zn(2+)</name>
        <dbReference type="ChEBI" id="CHEBI:29105"/>
        <label>1</label>
        <note>catalytic</note>
    </ligand>
</feature>
<feature type="non-terminal residue" evidence="11">
    <location>
        <position position="263"/>
    </location>
</feature>
<keyword evidence="12" id="KW-1185">Reference proteome</keyword>
<gene>
    <name evidence="11" type="ORF">AFUS01_LOCUS23682</name>
</gene>
<keyword evidence="6" id="KW-0479">Metal-binding</keyword>
<keyword evidence="2" id="KW-0732">Signal</keyword>
<evidence type="ECO:0000313" key="11">
    <source>
        <dbReference type="EMBL" id="CAG7785030.1"/>
    </source>
</evidence>
<dbReference type="InterPro" id="IPR001548">
    <property type="entry name" value="Peptidase_M2"/>
</dbReference>
<feature type="binding site" evidence="8">
    <location>
        <position position="197"/>
    </location>
    <ligand>
        <name>Zn(2+)</name>
        <dbReference type="ChEBI" id="CHEBI:29105"/>
        <label>2</label>
        <note>catalytic</note>
    </ligand>
</feature>
<sequence>YMEYVELGNKAARSTGFKDMGDFWLLRYESDTFKEDLEKVWQEVNEKLYVPLYSYVRFKLSQKFPEIDPEKPLPAHMLGNMWAQTWEGVLDYVIPYPDEPAFDITKKLEEEARYYPTPLDQRRMLFDYANSYFHRNLGLEDMINNFSPPAMIMKPENREVICHASAWDMCDGQDFRIKMCTEINHEDFITVHHELGHIQYYHQYKKLPITYRTGANPGFHEAIGDVIALSVSSPANLLRLGFIDSAPSEKSILNYQMQMSLEK</sequence>
<dbReference type="GO" id="GO:0006508">
    <property type="term" value="P:proteolysis"/>
    <property type="evidence" value="ECO:0007669"/>
    <property type="project" value="InterPro"/>
</dbReference>
<evidence type="ECO:0000256" key="2">
    <source>
        <dbReference type="ARBA" id="ARBA00022729"/>
    </source>
</evidence>
<evidence type="ECO:0000313" key="12">
    <source>
        <dbReference type="Proteomes" id="UP000708208"/>
    </source>
</evidence>
<reference evidence="11" key="1">
    <citation type="submission" date="2021-06" db="EMBL/GenBank/DDBJ databases">
        <authorList>
            <person name="Hodson N. C."/>
            <person name="Mongue J. A."/>
            <person name="Jaron S. K."/>
        </authorList>
    </citation>
    <scope>NUCLEOTIDE SEQUENCE</scope>
</reference>
<feature type="non-terminal residue" evidence="11">
    <location>
        <position position="1"/>
    </location>
</feature>
<keyword evidence="3 7" id="KW-1015">Disulfide bond</keyword>
<dbReference type="OrthoDB" id="10029630at2759"/>
<protein>
    <recommendedName>
        <fullName evidence="13">Angiotensin-converting enzyme</fullName>
    </recommendedName>
</protein>
<comment type="similarity">
    <text evidence="1 10">Belongs to the peptidase M2 family.</text>
</comment>
<proteinExistence type="inferred from homology"/>